<dbReference type="eggNOG" id="ENOG503310V">
    <property type="taxonomic scope" value="Bacteria"/>
</dbReference>
<organism evidence="1 2">
    <name type="scientific">Bacteroides stercoris ATCC 43183</name>
    <dbReference type="NCBI Taxonomy" id="449673"/>
    <lineage>
        <taxon>Bacteria</taxon>
        <taxon>Pseudomonadati</taxon>
        <taxon>Bacteroidota</taxon>
        <taxon>Bacteroidia</taxon>
        <taxon>Bacteroidales</taxon>
        <taxon>Bacteroidaceae</taxon>
        <taxon>Bacteroides</taxon>
    </lineage>
</organism>
<dbReference type="Proteomes" id="UP000004713">
    <property type="component" value="Unassembled WGS sequence"/>
</dbReference>
<proteinExistence type="predicted"/>
<gene>
    <name evidence="1" type="ORF">BACSTE_00867</name>
</gene>
<evidence type="ECO:0000313" key="1">
    <source>
        <dbReference type="EMBL" id="EDS16197.1"/>
    </source>
</evidence>
<dbReference type="HOGENOM" id="CLU_151141_0_0_10"/>
<dbReference type="EMBL" id="ABFZ02000017">
    <property type="protein sequence ID" value="EDS16197.1"/>
    <property type="molecule type" value="Genomic_DNA"/>
</dbReference>
<comment type="caution">
    <text evidence="1">The sequence shown here is derived from an EMBL/GenBank/DDBJ whole genome shotgun (WGS) entry which is preliminary data.</text>
</comment>
<accession>B0NMU9</accession>
<sequence>MIMKLTVYDKSNSHPALTYKGKRIITVCRDGSMYLSRILSRELSLHAGNRLCIARDEDRPKDWYMFVSDDENGFTIWNDPRCARFSNSFIAGMILDVAKVEKCAGFMVAKEPVNVDGRLCYRIILDNPIPKGVSVRTTGTK</sequence>
<reference evidence="1 2" key="2">
    <citation type="submission" date="2007-11" db="EMBL/GenBank/DDBJ databases">
        <authorList>
            <person name="Fulton L."/>
            <person name="Clifton S."/>
            <person name="Fulton B."/>
            <person name="Xu J."/>
            <person name="Minx P."/>
            <person name="Pepin K.H."/>
            <person name="Johnson M."/>
            <person name="Thiruvilangam P."/>
            <person name="Bhonagiri V."/>
            <person name="Nash W.E."/>
            <person name="Mardis E.R."/>
            <person name="Wilson R.K."/>
        </authorList>
    </citation>
    <scope>NUCLEOTIDE SEQUENCE [LARGE SCALE GENOMIC DNA]</scope>
    <source>
        <strain evidence="1 2">ATCC 43183</strain>
    </source>
</reference>
<name>B0NMU9_BACSE</name>
<protein>
    <submittedName>
        <fullName evidence="1">Uncharacterized protein</fullName>
    </submittedName>
</protein>
<reference evidence="1 2" key="1">
    <citation type="submission" date="2007-11" db="EMBL/GenBank/DDBJ databases">
        <title>Draft genome sequence of Bacteroides stercoris(ATCC 43183).</title>
        <authorList>
            <person name="Sudarsanam P."/>
            <person name="Ley R."/>
            <person name="Guruge J."/>
            <person name="Turnbaugh P.J."/>
            <person name="Mahowald M."/>
            <person name="Liep D."/>
            <person name="Gordon J."/>
        </authorList>
    </citation>
    <scope>NUCLEOTIDE SEQUENCE [LARGE SCALE GENOMIC DNA]</scope>
    <source>
        <strain evidence="1 2">ATCC 43183</strain>
    </source>
</reference>
<dbReference type="AlphaFoldDB" id="B0NMU9"/>
<evidence type="ECO:0000313" key="2">
    <source>
        <dbReference type="Proteomes" id="UP000004713"/>
    </source>
</evidence>